<evidence type="ECO:0000313" key="3">
    <source>
        <dbReference type="Proteomes" id="UP000801492"/>
    </source>
</evidence>
<organism evidence="2 3">
    <name type="scientific">Ignelater luminosus</name>
    <name type="common">Cucubano</name>
    <name type="synonym">Pyrophorus luminosus</name>
    <dbReference type="NCBI Taxonomy" id="2038154"/>
    <lineage>
        <taxon>Eukaryota</taxon>
        <taxon>Metazoa</taxon>
        <taxon>Ecdysozoa</taxon>
        <taxon>Arthropoda</taxon>
        <taxon>Hexapoda</taxon>
        <taxon>Insecta</taxon>
        <taxon>Pterygota</taxon>
        <taxon>Neoptera</taxon>
        <taxon>Endopterygota</taxon>
        <taxon>Coleoptera</taxon>
        <taxon>Polyphaga</taxon>
        <taxon>Elateriformia</taxon>
        <taxon>Elateroidea</taxon>
        <taxon>Elateridae</taxon>
        <taxon>Agrypninae</taxon>
        <taxon>Pyrophorini</taxon>
        <taxon>Ignelater</taxon>
    </lineage>
</organism>
<proteinExistence type="predicted"/>
<dbReference type="OrthoDB" id="8300647at2759"/>
<sequence length="109" mass="12414">MDMLQRVPLGKNRSPKNVPCHPKSKWKKSRGDNSKGLNKDAGIIRVYVRWVDNGIVTVARTCIEVDPVTSAERFSRLEKKNIALPCPFVNKQYNKNVKGTDQMDSNISW</sequence>
<evidence type="ECO:0000256" key="1">
    <source>
        <dbReference type="SAM" id="MobiDB-lite"/>
    </source>
</evidence>
<protein>
    <submittedName>
        <fullName evidence="2">Uncharacterized protein</fullName>
    </submittedName>
</protein>
<evidence type="ECO:0000313" key="2">
    <source>
        <dbReference type="EMBL" id="KAF2899356.1"/>
    </source>
</evidence>
<feature type="region of interest" description="Disordered" evidence="1">
    <location>
        <begin position="1"/>
        <end position="35"/>
    </location>
</feature>
<gene>
    <name evidence="2" type="ORF">ILUMI_06821</name>
</gene>
<comment type="caution">
    <text evidence="2">The sequence shown here is derived from an EMBL/GenBank/DDBJ whole genome shotgun (WGS) entry which is preliminary data.</text>
</comment>
<dbReference type="PANTHER" id="PTHR47272:SF1">
    <property type="entry name" value="PIGGYBAC TRANSPOSABLE ELEMENT-DERIVED PROTEIN 3-LIKE"/>
    <property type="match status" value="1"/>
</dbReference>
<dbReference type="PANTHER" id="PTHR47272">
    <property type="entry name" value="DDE_TNP_1_7 DOMAIN-CONTAINING PROTEIN"/>
    <property type="match status" value="1"/>
</dbReference>
<reference evidence="2" key="1">
    <citation type="submission" date="2019-08" db="EMBL/GenBank/DDBJ databases">
        <title>The genome of the North American firefly Photinus pyralis.</title>
        <authorList>
            <consortium name="Photinus pyralis genome working group"/>
            <person name="Fallon T.R."/>
            <person name="Sander Lower S.E."/>
            <person name="Weng J.-K."/>
        </authorList>
    </citation>
    <scope>NUCLEOTIDE SEQUENCE</scope>
    <source>
        <strain evidence="2">TRF0915ILg1</strain>
        <tissue evidence="2">Whole body</tissue>
    </source>
</reference>
<name>A0A8K0GHE0_IGNLU</name>
<dbReference type="AlphaFoldDB" id="A0A8K0GHE0"/>
<dbReference type="EMBL" id="VTPC01002857">
    <property type="protein sequence ID" value="KAF2899356.1"/>
    <property type="molecule type" value="Genomic_DNA"/>
</dbReference>
<keyword evidence="3" id="KW-1185">Reference proteome</keyword>
<accession>A0A8K0GHE0</accession>
<dbReference type="Proteomes" id="UP000801492">
    <property type="component" value="Unassembled WGS sequence"/>
</dbReference>